<keyword evidence="5" id="KW-1185">Reference proteome</keyword>
<dbReference type="SUPFAM" id="SSF88713">
    <property type="entry name" value="Glycoside hydrolase/deacetylase"/>
    <property type="match status" value="1"/>
</dbReference>
<evidence type="ECO:0000313" key="2">
    <source>
        <dbReference type="EMBL" id="MDW6003099.1"/>
    </source>
</evidence>
<dbReference type="GO" id="GO:0016810">
    <property type="term" value="F:hydrolase activity, acting on carbon-nitrogen (but not peptide) bonds"/>
    <property type="evidence" value="ECO:0007669"/>
    <property type="project" value="InterPro"/>
</dbReference>
<gene>
    <name evidence="2" type="ORF">SBX37_09575</name>
    <name evidence="3" type="ORF">VIM7927_02627</name>
</gene>
<dbReference type="AlphaFoldDB" id="A0A1Y6IWD8"/>
<dbReference type="Gene3D" id="3.20.20.370">
    <property type="entry name" value="Glycoside hydrolase/deacetylase"/>
    <property type="match status" value="1"/>
</dbReference>
<protein>
    <submittedName>
        <fullName evidence="2 3">Polysaccharide deacetylase</fullName>
    </submittedName>
</protein>
<reference evidence="2 5" key="2">
    <citation type="submission" date="2023-11" db="EMBL/GenBank/DDBJ databases">
        <title>Plant-associative lifestyle of Vibrio porteresiae and its evolutionary dynamics.</title>
        <authorList>
            <person name="Rameshkumar N."/>
            <person name="Kirti K."/>
        </authorList>
    </citation>
    <scope>NUCLEOTIDE SEQUENCE [LARGE SCALE GENOMIC DNA]</scope>
    <source>
        <strain evidence="2 5">MSSRF38</strain>
    </source>
</reference>
<dbReference type="InterPro" id="IPR011330">
    <property type="entry name" value="Glyco_hydro/deAcase_b/a-brl"/>
</dbReference>
<name>A0A1Y6IWD8_9VIBR</name>
<dbReference type="PROSITE" id="PS51677">
    <property type="entry name" value="NODB"/>
    <property type="match status" value="1"/>
</dbReference>
<evidence type="ECO:0000259" key="1">
    <source>
        <dbReference type="PROSITE" id="PS51677"/>
    </source>
</evidence>
<dbReference type="Pfam" id="PF01522">
    <property type="entry name" value="Polysacc_deac_1"/>
    <property type="match status" value="1"/>
</dbReference>
<dbReference type="Proteomes" id="UP000196125">
    <property type="component" value="Unassembled WGS sequence"/>
</dbReference>
<dbReference type="EMBL" id="JAWRCO010000001">
    <property type="protein sequence ID" value="MDW6003099.1"/>
    <property type="molecule type" value="Genomic_DNA"/>
</dbReference>
<dbReference type="GO" id="GO:0005975">
    <property type="term" value="P:carbohydrate metabolic process"/>
    <property type="evidence" value="ECO:0007669"/>
    <property type="project" value="InterPro"/>
</dbReference>
<dbReference type="OrthoDB" id="9784220at2"/>
<evidence type="ECO:0000313" key="5">
    <source>
        <dbReference type="Proteomes" id="UP001283366"/>
    </source>
</evidence>
<evidence type="ECO:0000313" key="4">
    <source>
        <dbReference type="Proteomes" id="UP000196125"/>
    </source>
</evidence>
<dbReference type="RefSeq" id="WP_159457428.1">
    <property type="nucleotide sequence ID" value="NZ_AP024883.1"/>
</dbReference>
<reference evidence="3 4" key="1">
    <citation type="submission" date="2017-05" db="EMBL/GenBank/DDBJ databases">
        <authorList>
            <person name="Song R."/>
            <person name="Chenine A.L."/>
            <person name="Ruprecht R.M."/>
        </authorList>
    </citation>
    <scope>NUCLEOTIDE SEQUENCE [LARGE SCALE GENOMIC DNA]</scope>
    <source>
        <strain evidence="3 4">CECT 7927</strain>
    </source>
</reference>
<dbReference type="EMBL" id="FXXI01000004">
    <property type="protein sequence ID" value="SMS01341.1"/>
    <property type="molecule type" value="Genomic_DNA"/>
</dbReference>
<dbReference type="InterPro" id="IPR002509">
    <property type="entry name" value="NODB_dom"/>
</dbReference>
<feature type="domain" description="NodB homology" evidence="1">
    <location>
        <begin position="43"/>
        <end position="269"/>
    </location>
</feature>
<dbReference type="Proteomes" id="UP001283366">
    <property type="component" value="Unassembled WGS sequence"/>
</dbReference>
<evidence type="ECO:0000313" key="3">
    <source>
        <dbReference type="EMBL" id="SMS01341.1"/>
    </source>
</evidence>
<proteinExistence type="predicted"/>
<sequence>MTGIRNIFAINLRLLWFCFGVLIFLSSYRVSAGEITFPNGAHIAVNLSYDDALPSQLENALPVLDKYGIKGSFYLLPTSLTLQDERVELWKKAARNGHELGNHTLYHSCSVKKGRTWMKPYADLDRRTPESMLAEVKLANTFLFLLDGQQRRTFTIPCGDTVTGGGDYLPEIRSVVTGIYGRTLSKQEEFYWSPHGVSAQQLIDFIRKAAGNRQTKIICIKFHGVGGDYLSVTKEDHQKLVQYLADNQEKYWVSTYKNIVDYVHQHSSE</sequence>
<organism evidence="3 4">
    <name type="scientific">Vibrio mangrovi</name>
    <dbReference type="NCBI Taxonomy" id="474394"/>
    <lineage>
        <taxon>Bacteria</taxon>
        <taxon>Pseudomonadati</taxon>
        <taxon>Pseudomonadota</taxon>
        <taxon>Gammaproteobacteria</taxon>
        <taxon>Vibrionales</taxon>
        <taxon>Vibrionaceae</taxon>
        <taxon>Vibrio</taxon>
    </lineage>
</organism>
<accession>A0A1Y6IWD8</accession>